<evidence type="ECO:0000256" key="1">
    <source>
        <dbReference type="SAM" id="Phobius"/>
    </source>
</evidence>
<reference evidence="2" key="1">
    <citation type="submission" date="2020-10" db="EMBL/GenBank/DDBJ databases">
        <title>Taxonomic study of unclassified bacteria belonging to the class Ktedonobacteria.</title>
        <authorList>
            <person name="Yabe S."/>
            <person name="Wang C.M."/>
            <person name="Zheng Y."/>
            <person name="Sakai Y."/>
            <person name="Cavaletti L."/>
            <person name="Monciardini P."/>
            <person name="Donadio S."/>
        </authorList>
    </citation>
    <scope>NUCLEOTIDE SEQUENCE</scope>
    <source>
        <strain evidence="2">SOSP1-1</strain>
    </source>
</reference>
<dbReference type="EMBL" id="BNJF01000002">
    <property type="protein sequence ID" value="GHO46297.1"/>
    <property type="molecule type" value="Genomic_DNA"/>
</dbReference>
<accession>A0A8J3I527</accession>
<proteinExistence type="predicted"/>
<feature type="transmembrane region" description="Helical" evidence="1">
    <location>
        <begin position="528"/>
        <end position="549"/>
    </location>
</feature>
<sequence>MRPRIDLRFRPGLLLFIDDIGRAIYEQFQAILRLAPLDSILCQGIALLHYASDTHQAQRLPLTHSLVQDTTLALPDLLEEAIKEVQASKCITAITRAGYPVPNPRAQVYIIGDPAHSPLPEVLHIIQTRLAFMKANNLVCYVLHTDLETGALPAHLSPHSLHEFPTPLKPLVGNASFCYLYQGELTHPTLTFLSENETHYITAEALYALLATGITTEPFFEKIMCGGAVSDAHLCVGSLGTSLILCPHDTILHYCSMRLGIDLLTRWLKNINEPSIPASRSKEIQAGAHNLVSSLAEWIYDTQERPLANGPQRLWHTQRPDIGGRRFPSLAILGRISRPEAHMQIYSVEYTRLYRCLYERTRALFACFWPEYLYGISRHSINDTNSWLELISSQASRASMQYKAWNEIATHAWEATTSRIRDEIQATVEQLYLLEDSGFLLAGVYIKELDAWLQQVQAYIECWHYEHVHDYETALQDFASRAQISTEMLYASTPEPSQSDQLSKREMTILQHLEERRKIRQSRVPSPLALLLIALPFIFAVLITLPSIYPAAITYMGIGTIIFTILSGHSLFAYQRGIAAREAREDILSFYRRYYAYHCELCEDLLRQKLLDELQKQIRILHIHLDTLTEKLSKVHNHLTKEISIIQTNLFKSPASIHDFLVANGDPLQEKRQNTLEDVSEQAHQARTSSPTEDWHHAISSIQRRFLTGLVEQDQNIMTLAPEDLLDYLTAFTHEIARPYCTGDLVEIHAALGKPEVWHAALSQASNQLYQSGSYSAEQYMTFICGREADLQKGSPHFPENAYPVYISDAHPWLLIATFSQGEALAMENTDAPTRTQTRIFRADQ</sequence>
<protein>
    <submittedName>
        <fullName evidence="2">Uncharacterized protein</fullName>
    </submittedName>
</protein>
<dbReference type="RefSeq" id="WP_220195681.1">
    <property type="nucleotide sequence ID" value="NZ_BNJF01000002.1"/>
</dbReference>
<dbReference type="AlphaFoldDB" id="A0A8J3I527"/>
<feature type="transmembrane region" description="Helical" evidence="1">
    <location>
        <begin position="555"/>
        <end position="574"/>
    </location>
</feature>
<evidence type="ECO:0000313" key="2">
    <source>
        <dbReference type="EMBL" id="GHO46297.1"/>
    </source>
</evidence>
<dbReference type="Proteomes" id="UP000612362">
    <property type="component" value="Unassembled WGS sequence"/>
</dbReference>
<evidence type="ECO:0000313" key="3">
    <source>
        <dbReference type="Proteomes" id="UP000612362"/>
    </source>
</evidence>
<comment type="caution">
    <text evidence="2">The sequence shown here is derived from an EMBL/GenBank/DDBJ whole genome shotgun (WGS) entry which is preliminary data.</text>
</comment>
<name>A0A8J3I527_9CHLR</name>
<keyword evidence="1" id="KW-0812">Transmembrane</keyword>
<keyword evidence="3" id="KW-1185">Reference proteome</keyword>
<keyword evidence="1" id="KW-0472">Membrane</keyword>
<organism evidence="2 3">
    <name type="scientific">Ktedonospora formicarum</name>
    <dbReference type="NCBI Taxonomy" id="2778364"/>
    <lineage>
        <taxon>Bacteria</taxon>
        <taxon>Bacillati</taxon>
        <taxon>Chloroflexota</taxon>
        <taxon>Ktedonobacteria</taxon>
        <taxon>Ktedonobacterales</taxon>
        <taxon>Ktedonobacteraceae</taxon>
        <taxon>Ktedonospora</taxon>
    </lineage>
</organism>
<keyword evidence="1" id="KW-1133">Transmembrane helix</keyword>
<gene>
    <name evidence="2" type="ORF">KSX_44600</name>
</gene>